<reference evidence="3 4" key="1">
    <citation type="journal article" date="2019" name="Int. J. Syst. Evol. Microbiol.">
        <title>The Global Catalogue of Microorganisms (GCM) 10K type strain sequencing project: providing services to taxonomists for standard genome sequencing and annotation.</title>
        <authorList>
            <consortium name="The Broad Institute Genomics Platform"/>
            <consortium name="The Broad Institute Genome Sequencing Center for Infectious Disease"/>
            <person name="Wu L."/>
            <person name="Ma J."/>
        </authorList>
    </citation>
    <scope>NUCLEOTIDE SEQUENCE [LARGE SCALE GENOMIC DNA]</scope>
    <source>
        <strain evidence="3 4">JCM 13581</strain>
    </source>
</reference>
<evidence type="ECO:0000313" key="4">
    <source>
        <dbReference type="Proteomes" id="UP001501303"/>
    </source>
</evidence>
<feature type="region of interest" description="Disordered" evidence="1">
    <location>
        <begin position="189"/>
        <end position="218"/>
    </location>
</feature>
<protein>
    <recommendedName>
        <fullName evidence="5">TPM domain-containing protein</fullName>
    </recommendedName>
</protein>
<feature type="chain" id="PRO_5047513551" description="TPM domain-containing protein" evidence="2">
    <location>
        <begin position="37"/>
        <end position="441"/>
    </location>
</feature>
<accession>A0ABN2P1W0</accession>
<dbReference type="Proteomes" id="UP001501303">
    <property type="component" value="Unassembled WGS sequence"/>
</dbReference>
<feature type="signal peptide" evidence="2">
    <location>
        <begin position="1"/>
        <end position="36"/>
    </location>
</feature>
<feature type="region of interest" description="Disordered" evidence="1">
    <location>
        <begin position="40"/>
        <end position="65"/>
    </location>
</feature>
<keyword evidence="4" id="KW-1185">Reference proteome</keyword>
<feature type="compositionally biased region" description="Basic and acidic residues" evidence="1">
    <location>
        <begin position="42"/>
        <end position="57"/>
    </location>
</feature>
<dbReference type="EMBL" id="BAAAMJ010000015">
    <property type="protein sequence ID" value="GAA1909075.1"/>
    <property type="molecule type" value="Genomic_DNA"/>
</dbReference>
<dbReference type="PROSITE" id="PS51257">
    <property type="entry name" value="PROKAR_LIPOPROTEIN"/>
    <property type="match status" value="1"/>
</dbReference>
<evidence type="ECO:0000256" key="1">
    <source>
        <dbReference type="SAM" id="MobiDB-lite"/>
    </source>
</evidence>
<sequence length="441" mass="47011">MSTDRPSVSVPAAYRRRRIAAALVCAAALACAPVVAASGAARAEEPSRGERIAESLRESPVYTDPAYEPALPPQRQEELARRIAETGLPIHVVLVPLVQGDQWDGDAGNLAQVVYDRLHEGDREPAVLVTADQDFGTRHLRGFEWPDDELQAVAAVRAVGFQDDMRDAGLGARLERIVEIIEAGNGEQAYEEATADLGGPVPDRTGGEEDGDEGTGSGLPLLPLLIAGTVVLAAGGLGLPAARRRRSGVPYGTPRSVHAAARRAAEDELRERARQEVVGLGERLSSLEEDGRTDADALHRALDAYAAAGSVLDRARSEADLAGVLALVTEGGNALLGKGAAAALPLCFFHPLHGRAERRARWRPLGRRQSLRIAVCATCAAAVRAHRPPEVLMDRHDGRDVPYFEVPAERSVWAATGYGSLGGASMTERVRRGDFTRGERA</sequence>
<proteinExistence type="predicted"/>
<organism evidence="3 4">
    <name type="scientific">Streptomyces sodiiphilus</name>
    <dbReference type="NCBI Taxonomy" id="226217"/>
    <lineage>
        <taxon>Bacteria</taxon>
        <taxon>Bacillati</taxon>
        <taxon>Actinomycetota</taxon>
        <taxon>Actinomycetes</taxon>
        <taxon>Kitasatosporales</taxon>
        <taxon>Streptomycetaceae</taxon>
        <taxon>Streptomyces</taxon>
    </lineage>
</organism>
<dbReference type="RefSeq" id="WP_344260320.1">
    <property type="nucleotide sequence ID" value="NZ_BAAAMJ010000015.1"/>
</dbReference>
<gene>
    <name evidence="3" type="ORF">GCM10009716_18780</name>
</gene>
<name>A0ABN2P1W0_9ACTN</name>
<evidence type="ECO:0008006" key="5">
    <source>
        <dbReference type="Google" id="ProtNLM"/>
    </source>
</evidence>
<evidence type="ECO:0000313" key="3">
    <source>
        <dbReference type="EMBL" id="GAA1909075.1"/>
    </source>
</evidence>
<keyword evidence="2" id="KW-0732">Signal</keyword>
<evidence type="ECO:0000256" key="2">
    <source>
        <dbReference type="SAM" id="SignalP"/>
    </source>
</evidence>
<comment type="caution">
    <text evidence="3">The sequence shown here is derived from an EMBL/GenBank/DDBJ whole genome shotgun (WGS) entry which is preliminary data.</text>
</comment>